<name>A0A1R3KG01_9ROSI</name>
<comment type="caution">
    <text evidence="2">The sequence shown here is derived from an EMBL/GenBank/DDBJ whole genome shotgun (WGS) entry which is preliminary data.</text>
</comment>
<feature type="chain" id="PRO_5013226775" evidence="1">
    <location>
        <begin position="18"/>
        <end position="56"/>
    </location>
</feature>
<dbReference type="EMBL" id="AWUE01013737">
    <property type="protein sequence ID" value="OMP06026.1"/>
    <property type="molecule type" value="Genomic_DNA"/>
</dbReference>
<evidence type="ECO:0000313" key="3">
    <source>
        <dbReference type="Proteomes" id="UP000187203"/>
    </source>
</evidence>
<evidence type="ECO:0000313" key="2">
    <source>
        <dbReference type="EMBL" id="OMP06026.1"/>
    </source>
</evidence>
<protein>
    <submittedName>
        <fullName evidence="2">Uncharacterized protein</fullName>
    </submittedName>
</protein>
<organism evidence="2 3">
    <name type="scientific">Corchorus olitorius</name>
    <dbReference type="NCBI Taxonomy" id="93759"/>
    <lineage>
        <taxon>Eukaryota</taxon>
        <taxon>Viridiplantae</taxon>
        <taxon>Streptophyta</taxon>
        <taxon>Embryophyta</taxon>
        <taxon>Tracheophyta</taxon>
        <taxon>Spermatophyta</taxon>
        <taxon>Magnoliopsida</taxon>
        <taxon>eudicotyledons</taxon>
        <taxon>Gunneridae</taxon>
        <taxon>Pentapetalae</taxon>
        <taxon>rosids</taxon>
        <taxon>malvids</taxon>
        <taxon>Malvales</taxon>
        <taxon>Malvaceae</taxon>
        <taxon>Grewioideae</taxon>
        <taxon>Apeibeae</taxon>
        <taxon>Corchorus</taxon>
    </lineage>
</organism>
<feature type="signal peptide" evidence="1">
    <location>
        <begin position="1"/>
        <end position="17"/>
    </location>
</feature>
<dbReference type="AlphaFoldDB" id="A0A1R3KG01"/>
<accession>A0A1R3KG01</accession>
<dbReference type="Proteomes" id="UP000187203">
    <property type="component" value="Unassembled WGS sequence"/>
</dbReference>
<reference evidence="3" key="1">
    <citation type="submission" date="2013-09" db="EMBL/GenBank/DDBJ databases">
        <title>Corchorus olitorius genome sequencing.</title>
        <authorList>
            <person name="Alam M."/>
            <person name="Haque M.S."/>
            <person name="Islam M.S."/>
            <person name="Emdad E.M."/>
            <person name="Islam M.M."/>
            <person name="Ahmed B."/>
            <person name="Halim A."/>
            <person name="Hossen Q.M.M."/>
            <person name="Hossain M.Z."/>
            <person name="Ahmed R."/>
            <person name="Khan M.M."/>
            <person name="Islam R."/>
            <person name="Rashid M.M."/>
            <person name="Khan S.A."/>
            <person name="Rahman M.S."/>
            <person name="Alam M."/>
            <person name="Yahiya A.S."/>
            <person name="Khan M.S."/>
            <person name="Azam M.S."/>
            <person name="Haque T."/>
            <person name="Lashkar M.Z.H."/>
            <person name="Akhand A.I."/>
            <person name="Morshed G."/>
            <person name="Roy S."/>
            <person name="Uddin K.S."/>
            <person name="Rabeya T."/>
            <person name="Hossain A.S."/>
            <person name="Chowdhury A."/>
            <person name="Snigdha A.R."/>
            <person name="Mortoza M.S."/>
            <person name="Matin S.A."/>
            <person name="Hoque S.M.E."/>
            <person name="Islam M.K."/>
            <person name="Roy D.K."/>
            <person name="Haider R."/>
            <person name="Moosa M.M."/>
            <person name="Elias S.M."/>
            <person name="Hasan A.M."/>
            <person name="Jahan S."/>
            <person name="Shafiuddin M."/>
            <person name="Mahmood N."/>
            <person name="Shommy N.S."/>
        </authorList>
    </citation>
    <scope>NUCLEOTIDE SEQUENCE [LARGE SCALE GENOMIC DNA]</scope>
    <source>
        <strain evidence="3">cv. O-4</strain>
    </source>
</reference>
<gene>
    <name evidence="2" type="ORF">COLO4_08381</name>
</gene>
<keyword evidence="1" id="KW-0732">Signal</keyword>
<sequence length="56" mass="6243">MMCHLPFQFVFLHISLTCFLPWLDESGYKPNIGIQRAFDNSVGLNQGKRGQGGSVS</sequence>
<keyword evidence="3" id="KW-1185">Reference proteome</keyword>
<evidence type="ECO:0000256" key="1">
    <source>
        <dbReference type="SAM" id="SignalP"/>
    </source>
</evidence>
<proteinExistence type="predicted"/>